<evidence type="ECO:0000259" key="9">
    <source>
        <dbReference type="SMART" id="SM00382"/>
    </source>
</evidence>
<accession>A0A3N4W198</accession>
<dbReference type="InterPro" id="IPR004491">
    <property type="entry name" value="HslU"/>
</dbReference>
<evidence type="ECO:0000313" key="11">
    <source>
        <dbReference type="EMBL" id="RPE79810.1"/>
    </source>
</evidence>
<dbReference type="Gene3D" id="3.40.50.300">
    <property type="entry name" value="P-loop containing nucleotide triphosphate hydrolases"/>
    <property type="match status" value="2"/>
</dbReference>
<comment type="subunit">
    <text evidence="7">A double ring-shaped homohexamer of HslV is capped on each side by a ring-shaped HslU homohexamer. The assembly of the HslU/HslV complex is dependent on binding of ATP.</text>
</comment>
<dbReference type="Pfam" id="PF00004">
    <property type="entry name" value="AAA"/>
    <property type="match status" value="1"/>
</dbReference>
<evidence type="ECO:0000256" key="5">
    <source>
        <dbReference type="ARBA" id="ARBA00022840"/>
    </source>
</evidence>
<evidence type="ECO:0000256" key="1">
    <source>
        <dbReference type="ARBA" id="ARBA00004496"/>
    </source>
</evidence>
<dbReference type="FunFam" id="3.40.50.300:FF:000220">
    <property type="entry name" value="ATP-dependent protease ATPase subunit HslU"/>
    <property type="match status" value="1"/>
</dbReference>
<dbReference type="RefSeq" id="WP_123769988.1">
    <property type="nucleotide sequence ID" value="NZ_RKQN01000002.1"/>
</dbReference>
<gene>
    <name evidence="7" type="primary">hslU</name>
    <name evidence="11" type="ORF">EDC50_1636</name>
</gene>
<comment type="caution">
    <text evidence="11">The sequence shown here is derived from an EMBL/GenBank/DDBJ whole genome shotgun (WGS) entry which is preliminary data.</text>
</comment>
<evidence type="ECO:0000256" key="2">
    <source>
        <dbReference type="ARBA" id="ARBA00009771"/>
    </source>
</evidence>
<dbReference type="NCBIfam" id="NF003544">
    <property type="entry name" value="PRK05201.1"/>
    <property type="match status" value="1"/>
</dbReference>
<dbReference type="SUPFAM" id="SSF52540">
    <property type="entry name" value="P-loop containing nucleoside triphosphate hydrolases"/>
    <property type="match status" value="1"/>
</dbReference>
<reference evidence="11 12" key="1">
    <citation type="submission" date="2018-11" db="EMBL/GenBank/DDBJ databases">
        <title>Genomic Encyclopedia of Type Strains, Phase IV (KMG-IV): sequencing the most valuable type-strain genomes for metagenomic binning, comparative biology and taxonomic classification.</title>
        <authorList>
            <person name="Goeker M."/>
        </authorList>
    </citation>
    <scope>NUCLEOTIDE SEQUENCE [LARGE SCALE GENOMIC DNA]</scope>
    <source>
        <strain evidence="11 12">DSM 25623</strain>
    </source>
</reference>
<protein>
    <recommendedName>
        <fullName evidence="7">ATP-dependent protease ATPase subunit HslU</fullName>
    </recommendedName>
    <alternativeName>
        <fullName evidence="7">Unfoldase HslU</fullName>
    </alternativeName>
</protein>
<organism evidence="11 12">
    <name type="scientific">Vulcaniibacterium tengchongense</name>
    <dbReference type="NCBI Taxonomy" id="1273429"/>
    <lineage>
        <taxon>Bacteria</taxon>
        <taxon>Pseudomonadati</taxon>
        <taxon>Pseudomonadota</taxon>
        <taxon>Gammaproteobacteria</taxon>
        <taxon>Lysobacterales</taxon>
        <taxon>Lysobacteraceae</taxon>
        <taxon>Vulcaniibacterium</taxon>
    </lineage>
</organism>
<proteinExistence type="inferred from homology"/>
<comment type="subcellular location">
    <subcellularLocation>
        <location evidence="1 7">Cytoplasm</location>
    </subcellularLocation>
</comment>
<dbReference type="InterPro" id="IPR027417">
    <property type="entry name" value="P-loop_NTPase"/>
</dbReference>
<feature type="compositionally biased region" description="Basic and acidic residues" evidence="8">
    <location>
        <begin position="159"/>
        <end position="170"/>
    </location>
</feature>
<dbReference type="FunFam" id="3.40.50.300:FF:000213">
    <property type="entry name" value="ATP-dependent protease ATPase subunit HslU"/>
    <property type="match status" value="1"/>
</dbReference>
<keyword evidence="6 7" id="KW-0143">Chaperone</keyword>
<name>A0A3N4W198_9GAMM</name>
<feature type="region of interest" description="Disordered" evidence="8">
    <location>
        <begin position="149"/>
        <end position="170"/>
    </location>
</feature>
<feature type="domain" description="Clp ATPase C-terminal" evidence="10">
    <location>
        <begin position="352"/>
        <end position="451"/>
    </location>
</feature>
<dbReference type="Proteomes" id="UP000269708">
    <property type="component" value="Unassembled WGS sequence"/>
</dbReference>
<feature type="binding site" evidence="7">
    <location>
        <position position="24"/>
    </location>
    <ligand>
        <name>ATP</name>
        <dbReference type="ChEBI" id="CHEBI:30616"/>
    </ligand>
</feature>
<evidence type="ECO:0000313" key="12">
    <source>
        <dbReference type="Proteomes" id="UP000269708"/>
    </source>
</evidence>
<dbReference type="GO" id="GO:0036402">
    <property type="term" value="F:proteasome-activating activity"/>
    <property type="evidence" value="ECO:0007669"/>
    <property type="project" value="UniProtKB-UniRule"/>
</dbReference>
<dbReference type="GO" id="GO:0005524">
    <property type="term" value="F:ATP binding"/>
    <property type="evidence" value="ECO:0007669"/>
    <property type="project" value="UniProtKB-UniRule"/>
</dbReference>
<evidence type="ECO:0000256" key="3">
    <source>
        <dbReference type="ARBA" id="ARBA00022490"/>
    </source>
</evidence>
<comment type="function">
    <text evidence="7">ATPase subunit of a proteasome-like degradation complex; this subunit has chaperone activity. The binding of ATP and its subsequent hydrolysis by HslU are essential for unfolding of protein substrates subsequently hydrolyzed by HslV. HslU recognizes the N-terminal part of its protein substrates and unfolds these before they are guided to HslV for hydrolysis.</text>
</comment>
<sequence length="460" mass="51486">MKPDTSNATMTPREIVQELDRHIIGQHAAKRAVAIALRNRWRRMQLPPELRNEVMPKNILMIGPTGVGKTEIARRLATLANAPFVKVEATRFTEVGYVGKDVEQIVRDLADTAVKMYREQAKKRVRTQAEERAEERILDALLPRRAEPPTVFGFNPAEAAKDEPSAEENETRAKLRKQLRSGAFDDREIEIDTSVNVGVDIMAPPGMEEMGQQLRQMFSQVAGAKTHKRRLPIRTARAQLIEEEAAKLVNEDEVREAAIEACEQHGIVFIDEIDKVARRSEAGVVGGDVSREGVQRDLLPLVEGSTVSTKYGPVKTDHILFIASGAFHLAKPSDLIPELQGRFPIRVELSALSKDDFVRILTEPRAALTTQYVELLRTEGVNLSFAPEAIERLAEIAAQVNERQENIGARRLHTVLERLLDALSYEAPDRDGQTVIIDRAYVDAHLGELIQDPDLSRYIL</sequence>
<evidence type="ECO:0000256" key="8">
    <source>
        <dbReference type="SAM" id="MobiDB-lite"/>
    </source>
</evidence>
<dbReference type="CDD" id="cd19498">
    <property type="entry name" value="RecA-like_HslU"/>
    <property type="match status" value="1"/>
</dbReference>
<dbReference type="SMART" id="SM01086">
    <property type="entry name" value="ClpB_D2-small"/>
    <property type="match status" value="1"/>
</dbReference>
<feature type="binding site" evidence="7">
    <location>
        <position position="271"/>
    </location>
    <ligand>
        <name>ATP</name>
        <dbReference type="ChEBI" id="CHEBI:30616"/>
    </ligand>
</feature>
<dbReference type="Gene3D" id="1.10.8.60">
    <property type="match status" value="1"/>
</dbReference>
<dbReference type="PANTHER" id="PTHR48102">
    <property type="entry name" value="ATP-DEPENDENT CLP PROTEASE ATP-BINDING SUBUNIT CLPX-LIKE, MITOCHONDRIAL-RELATED"/>
    <property type="match status" value="1"/>
</dbReference>
<keyword evidence="5 7" id="KW-0067">ATP-binding</keyword>
<dbReference type="GO" id="GO:0009376">
    <property type="term" value="C:HslUV protease complex"/>
    <property type="evidence" value="ECO:0007669"/>
    <property type="project" value="UniProtKB-UniRule"/>
</dbReference>
<dbReference type="AlphaFoldDB" id="A0A3N4W198"/>
<dbReference type="GO" id="GO:0043335">
    <property type="term" value="P:protein unfolding"/>
    <property type="evidence" value="ECO:0007669"/>
    <property type="project" value="UniProtKB-UniRule"/>
</dbReference>
<feature type="binding site" evidence="7">
    <location>
        <position position="410"/>
    </location>
    <ligand>
        <name>ATP</name>
        <dbReference type="ChEBI" id="CHEBI:30616"/>
    </ligand>
</feature>
<dbReference type="SMART" id="SM00382">
    <property type="entry name" value="AAA"/>
    <property type="match status" value="1"/>
</dbReference>
<dbReference type="EMBL" id="RKQN01000002">
    <property type="protein sequence ID" value="RPE79810.1"/>
    <property type="molecule type" value="Genomic_DNA"/>
</dbReference>
<dbReference type="GO" id="GO:0008233">
    <property type="term" value="F:peptidase activity"/>
    <property type="evidence" value="ECO:0007669"/>
    <property type="project" value="UniProtKB-KW"/>
</dbReference>
<keyword evidence="11" id="KW-0645">Protease</keyword>
<dbReference type="GO" id="GO:0016887">
    <property type="term" value="F:ATP hydrolysis activity"/>
    <property type="evidence" value="ECO:0007669"/>
    <property type="project" value="InterPro"/>
</dbReference>
<dbReference type="PANTHER" id="PTHR48102:SF3">
    <property type="entry name" value="ATP-DEPENDENT PROTEASE ATPASE SUBUNIT HSLU"/>
    <property type="match status" value="1"/>
</dbReference>
<dbReference type="InterPro" id="IPR003959">
    <property type="entry name" value="ATPase_AAA_core"/>
</dbReference>
<keyword evidence="4 7" id="KW-0547">Nucleotide-binding</keyword>
<evidence type="ECO:0000259" key="10">
    <source>
        <dbReference type="SMART" id="SM01086"/>
    </source>
</evidence>
<keyword evidence="3 7" id="KW-0963">Cytoplasm</keyword>
<evidence type="ECO:0000256" key="6">
    <source>
        <dbReference type="ARBA" id="ARBA00023186"/>
    </source>
</evidence>
<keyword evidence="12" id="KW-1185">Reference proteome</keyword>
<dbReference type="Pfam" id="PF07724">
    <property type="entry name" value="AAA_2"/>
    <property type="match status" value="1"/>
</dbReference>
<dbReference type="OrthoDB" id="9804062at2"/>
<dbReference type="NCBIfam" id="TIGR00390">
    <property type="entry name" value="hslU"/>
    <property type="match status" value="1"/>
</dbReference>
<comment type="similarity">
    <text evidence="2 7">Belongs to the ClpX chaperone family. HslU subfamily.</text>
</comment>
<keyword evidence="11" id="KW-0378">Hydrolase</keyword>
<evidence type="ECO:0000256" key="4">
    <source>
        <dbReference type="ARBA" id="ARBA00022741"/>
    </source>
</evidence>
<dbReference type="HAMAP" id="MF_00249">
    <property type="entry name" value="HslU"/>
    <property type="match status" value="1"/>
</dbReference>
<dbReference type="InterPro" id="IPR050052">
    <property type="entry name" value="ATP-dep_Clp_protease_ClpX"/>
</dbReference>
<feature type="domain" description="AAA+ ATPase" evidence="9">
    <location>
        <begin position="55"/>
        <end position="349"/>
    </location>
</feature>
<dbReference type="InterPro" id="IPR019489">
    <property type="entry name" value="Clp_ATPase_C"/>
</dbReference>
<feature type="binding site" evidence="7">
    <location>
        <position position="338"/>
    </location>
    <ligand>
        <name>ATP</name>
        <dbReference type="ChEBI" id="CHEBI:30616"/>
    </ligand>
</feature>
<evidence type="ECO:0000256" key="7">
    <source>
        <dbReference type="HAMAP-Rule" id="MF_00249"/>
    </source>
</evidence>
<feature type="binding site" evidence="7">
    <location>
        <begin position="66"/>
        <end position="71"/>
    </location>
    <ligand>
        <name>ATP</name>
        <dbReference type="ChEBI" id="CHEBI:30616"/>
    </ligand>
</feature>
<dbReference type="InterPro" id="IPR003593">
    <property type="entry name" value="AAA+_ATPase"/>
</dbReference>